<accession>A0A1G7WJ78</accession>
<name>A0A1G7WJ78_9HYPH</name>
<dbReference type="AlphaFoldDB" id="A0A1G7WJ78"/>
<dbReference type="EMBL" id="FNCS01000006">
    <property type="protein sequence ID" value="SDG72077.1"/>
    <property type="molecule type" value="Genomic_DNA"/>
</dbReference>
<proteinExistence type="predicted"/>
<gene>
    <name evidence="1" type="ORF">SAMN04487974_106209</name>
</gene>
<reference evidence="1 2" key="1">
    <citation type="submission" date="2016-10" db="EMBL/GenBank/DDBJ databases">
        <authorList>
            <person name="de Groot N.N."/>
        </authorList>
    </citation>
    <scope>NUCLEOTIDE SEQUENCE [LARGE SCALE GENOMIC DNA]</scope>
    <source>
        <strain evidence="1 2">CGMCC 1.10267</strain>
    </source>
</reference>
<dbReference type="STRING" id="440168.SAMN04487974_106209"/>
<evidence type="ECO:0000313" key="2">
    <source>
        <dbReference type="Proteomes" id="UP000199495"/>
    </source>
</evidence>
<dbReference type="RefSeq" id="WP_090596748.1">
    <property type="nucleotide sequence ID" value="NZ_FNCS01000006.1"/>
</dbReference>
<organism evidence="1 2">
    <name type="scientific">Pelagibacterium luteolum</name>
    <dbReference type="NCBI Taxonomy" id="440168"/>
    <lineage>
        <taxon>Bacteria</taxon>
        <taxon>Pseudomonadati</taxon>
        <taxon>Pseudomonadota</taxon>
        <taxon>Alphaproteobacteria</taxon>
        <taxon>Hyphomicrobiales</taxon>
        <taxon>Devosiaceae</taxon>
        <taxon>Pelagibacterium</taxon>
    </lineage>
</organism>
<dbReference type="OrthoDB" id="9157529at2"/>
<protein>
    <submittedName>
        <fullName evidence="1">Uncharacterized protein</fullName>
    </submittedName>
</protein>
<keyword evidence="2" id="KW-1185">Reference proteome</keyword>
<sequence length="184" mass="21389">MFAYSPDKFASLYASPLGQRLWAFLTLPESVARLETASELSKPAVEGIEEQLLAEFREDVLADRVKQMVGHMVRQILEQRDWVLDQSDVKVQSVPFSKAARYRRPDWITFHAFRNTSDPRDVVITDRRQNAPLPTDARWTYYATFASPLKAAVAFGVRDIRQLRQHVLSHGYQRLRIERMLRRA</sequence>
<evidence type="ECO:0000313" key="1">
    <source>
        <dbReference type="EMBL" id="SDG72077.1"/>
    </source>
</evidence>
<dbReference type="Proteomes" id="UP000199495">
    <property type="component" value="Unassembled WGS sequence"/>
</dbReference>